<dbReference type="InterPro" id="IPR007891">
    <property type="entry name" value="CHASE3"/>
</dbReference>
<dbReference type="SMART" id="SM00387">
    <property type="entry name" value="HATPase_c"/>
    <property type="match status" value="1"/>
</dbReference>
<accession>A0ABT1SVY7</accession>
<dbReference type="Gene3D" id="3.30.450.20">
    <property type="entry name" value="PAS domain"/>
    <property type="match status" value="2"/>
</dbReference>
<evidence type="ECO:0000256" key="6">
    <source>
        <dbReference type="ARBA" id="ARBA00023012"/>
    </source>
</evidence>
<dbReference type="InterPro" id="IPR013767">
    <property type="entry name" value="PAS_fold"/>
</dbReference>
<feature type="transmembrane region" description="Helical" evidence="9">
    <location>
        <begin position="12"/>
        <end position="31"/>
    </location>
</feature>
<keyword evidence="5" id="KW-0418">Kinase</keyword>
<dbReference type="InterPro" id="IPR005467">
    <property type="entry name" value="His_kinase_dom"/>
</dbReference>
<evidence type="ECO:0000256" key="8">
    <source>
        <dbReference type="SAM" id="Coils"/>
    </source>
</evidence>
<dbReference type="PANTHER" id="PTHR45453">
    <property type="entry name" value="PHOSPHATE REGULON SENSOR PROTEIN PHOR"/>
    <property type="match status" value="1"/>
</dbReference>
<evidence type="ECO:0000256" key="9">
    <source>
        <dbReference type="SAM" id="Phobius"/>
    </source>
</evidence>
<keyword evidence="14" id="KW-1185">Reference proteome</keyword>
<dbReference type="SUPFAM" id="SSF47384">
    <property type="entry name" value="Homodimeric domain of signal transducing histidine kinase"/>
    <property type="match status" value="1"/>
</dbReference>
<evidence type="ECO:0000256" key="1">
    <source>
        <dbReference type="ARBA" id="ARBA00000085"/>
    </source>
</evidence>
<feature type="domain" description="PAS" evidence="11">
    <location>
        <begin position="438"/>
        <end position="507"/>
    </location>
</feature>
<dbReference type="InterPro" id="IPR001610">
    <property type="entry name" value="PAC"/>
</dbReference>
<evidence type="ECO:0000256" key="4">
    <source>
        <dbReference type="ARBA" id="ARBA00022679"/>
    </source>
</evidence>
<dbReference type="NCBIfam" id="TIGR00229">
    <property type="entry name" value="sensory_box"/>
    <property type="match status" value="1"/>
</dbReference>
<dbReference type="Proteomes" id="UP001204376">
    <property type="component" value="Unassembled WGS sequence"/>
</dbReference>
<evidence type="ECO:0000259" key="11">
    <source>
        <dbReference type="PROSITE" id="PS50112"/>
    </source>
</evidence>
<dbReference type="Pfam" id="PF05227">
    <property type="entry name" value="CHASE3"/>
    <property type="match status" value="1"/>
</dbReference>
<dbReference type="SMART" id="SM00086">
    <property type="entry name" value="PAC"/>
    <property type="match status" value="1"/>
</dbReference>
<dbReference type="CDD" id="cd00082">
    <property type="entry name" value="HisKA"/>
    <property type="match status" value="1"/>
</dbReference>
<evidence type="ECO:0000313" key="14">
    <source>
        <dbReference type="Proteomes" id="UP001204376"/>
    </source>
</evidence>
<evidence type="ECO:0000256" key="5">
    <source>
        <dbReference type="ARBA" id="ARBA00022777"/>
    </source>
</evidence>
<dbReference type="InterPro" id="IPR036890">
    <property type="entry name" value="HATPase_C_sf"/>
</dbReference>
<dbReference type="Pfam" id="PF00989">
    <property type="entry name" value="PAS"/>
    <property type="match status" value="1"/>
</dbReference>
<dbReference type="Pfam" id="PF02518">
    <property type="entry name" value="HATPase_c"/>
    <property type="match status" value="1"/>
</dbReference>
<dbReference type="Gene3D" id="1.20.120.330">
    <property type="entry name" value="Nucleotidyltransferases domain 2"/>
    <property type="match status" value="1"/>
</dbReference>
<dbReference type="PROSITE" id="PS50112">
    <property type="entry name" value="PAS"/>
    <property type="match status" value="1"/>
</dbReference>
<evidence type="ECO:0000259" key="10">
    <source>
        <dbReference type="PROSITE" id="PS50109"/>
    </source>
</evidence>
<keyword evidence="7 9" id="KW-0472">Membrane</keyword>
<evidence type="ECO:0000256" key="3">
    <source>
        <dbReference type="ARBA" id="ARBA00022553"/>
    </source>
</evidence>
<dbReference type="InterPro" id="IPR050351">
    <property type="entry name" value="BphY/WalK/GraS-like"/>
</dbReference>
<name>A0ABT1SVY7_9SPHI</name>
<dbReference type="SMART" id="SM00388">
    <property type="entry name" value="HisKA"/>
    <property type="match status" value="1"/>
</dbReference>
<organism evidence="13 14">
    <name type="scientific">Mucilaginibacter aquariorum</name>
    <dbReference type="NCBI Taxonomy" id="2967225"/>
    <lineage>
        <taxon>Bacteria</taxon>
        <taxon>Pseudomonadati</taxon>
        <taxon>Bacteroidota</taxon>
        <taxon>Sphingobacteriia</taxon>
        <taxon>Sphingobacteriales</taxon>
        <taxon>Sphingobacteriaceae</taxon>
        <taxon>Mucilaginibacter</taxon>
    </lineage>
</organism>
<keyword evidence="3" id="KW-0597">Phosphoprotein</keyword>
<dbReference type="CDD" id="cd19410">
    <property type="entry name" value="HK9-like_sensor"/>
    <property type="match status" value="1"/>
</dbReference>
<dbReference type="SMART" id="SM00091">
    <property type="entry name" value="PAS"/>
    <property type="match status" value="3"/>
</dbReference>
<keyword evidence="8" id="KW-0175">Coiled coil</keyword>
<dbReference type="Gene3D" id="3.30.565.10">
    <property type="entry name" value="Histidine kinase-like ATPase, C-terminal domain"/>
    <property type="match status" value="1"/>
</dbReference>
<dbReference type="SUPFAM" id="SSF55785">
    <property type="entry name" value="PYP-like sensor domain (PAS domain)"/>
    <property type="match status" value="2"/>
</dbReference>
<keyword evidence="6" id="KW-0902">Two-component regulatory system</keyword>
<evidence type="ECO:0000259" key="12">
    <source>
        <dbReference type="PROSITE" id="PS50113"/>
    </source>
</evidence>
<feature type="coiled-coil region" evidence="8">
    <location>
        <begin position="140"/>
        <end position="167"/>
    </location>
</feature>
<dbReference type="InterPro" id="IPR003661">
    <property type="entry name" value="HisK_dim/P_dom"/>
</dbReference>
<comment type="caution">
    <text evidence="13">The sequence shown here is derived from an EMBL/GenBank/DDBJ whole genome shotgun (WGS) entry which is preliminary data.</text>
</comment>
<keyword evidence="9" id="KW-0812">Transmembrane</keyword>
<evidence type="ECO:0000256" key="7">
    <source>
        <dbReference type="ARBA" id="ARBA00023136"/>
    </source>
</evidence>
<dbReference type="EC" id="2.7.13.3" evidence="2"/>
<feature type="coiled-coil region" evidence="8">
    <location>
        <begin position="208"/>
        <end position="320"/>
    </location>
</feature>
<dbReference type="SUPFAM" id="SSF55874">
    <property type="entry name" value="ATPase domain of HSP90 chaperone/DNA topoisomerase II/histidine kinase"/>
    <property type="match status" value="1"/>
</dbReference>
<gene>
    <name evidence="13" type="ORF">NPE20_00580</name>
</gene>
<dbReference type="InterPro" id="IPR004358">
    <property type="entry name" value="Sig_transdc_His_kin-like_C"/>
</dbReference>
<dbReference type="PROSITE" id="PS50113">
    <property type="entry name" value="PAC"/>
    <property type="match status" value="1"/>
</dbReference>
<dbReference type="InterPro" id="IPR000014">
    <property type="entry name" value="PAS"/>
</dbReference>
<dbReference type="PROSITE" id="PS50109">
    <property type="entry name" value="HIS_KIN"/>
    <property type="match status" value="1"/>
</dbReference>
<dbReference type="InterPro" id="IPR036097">
    <property type="entry name" value="HisK_dim/P_sf"/>
</dbReference>
<proteinExistence type="predicted"/>
<dbReference type="CDD" id="cd00130">
    <property type="entry name" value="PAS"/>
    <property type="match status" value="1"/>
</dbReference>
<dbReference type="Pfam" id="PF00512">
    <property type="entry name" value="HisKA"/>
    <property type="match status" value="1"/>
</dbReference>
<dbReference type="PANTHER" id="PTHR45453:SF1">
    <property type="entry name" value="PHOSPHATE REGULON SENSOR PROTEIN PHOR"/>
    <property type="match status" value="1"/>
</dbReference>
<dbReference type="EMBL" id="JANHOH010000001">
    <property type="protein sequence ID" value="MCQ6956427.1"/>
    <property type="molecule type" value="Genomic_DNA"/>
</dbReference>
<dbReference type="Gene3D" id="1.10.287.130">
    <property type="match status" value="1"/>
</dbReference>
<reference evidence="13 14" key="1">
    <citation type="submission" date="2022-07" db="EMBL/GenBank/DDBJ databases">
        <title>Mucilaginibacter sp. JC4.</title>
        <authorList>
            <person name="Le V."/>
            <person name="Ko S.-R."/>
            <person name="Ahn C.-Y."/>
            <person name="Oh H.-M."/>
        </authorList>
    </citation>
    <scope>NUCLEOTIDE SEQUENCE [LARGE SCALE GENOMIC DNA]</scope>
    <source>
        <strain evidence="13 14">JC4</strain>
    </source>
</reference>
<protein>
    <recommendedName>
        <fullName evidence="2">histidine kinase</fullName>
        <ecNumber evidence="2">2.7.13.3</ecNumber>
    </recommendedName>
</protein>
<dbReference type="InterPro" id="IPR003594">
    <property type="entry name" value="HATPase_dom"/>
</dbReference>
<dbReference type="InterPro" id="IPR035965">
    <property type="entry name" value="PAS-like_dom_sf"/>
</dbReference>
<feature type="domain" description="Histidine kinase" evidence="10">
    <location>
        <begin position="567"/>
        <end position="781"/>
    </location>
</feature>
<feature type="domain" description="PAC" evidence="12">
    <location>
        <begin position="511"/>
        <end position="563"/>
    </location>
</feature>
<keyword evidence="9" id="KW-1133">Transmembrane helix</keyword>
<evidence type="ECO:0000256" key="2">
    <source>
        <dbReference type="ARBA" id="ARBA00012438"/>
    </source>
</evidence>
<dbReference type="InterPro" id="IPR000700">
    <property type="entry name" value="PAS-assoc_C"/>
</dbReference>
<dbReference type="RefSeq" id="WP_256536643.1">
    <property type="nucleotide sequence ID" value="NZ_JANHOH010000001.1"/>
</dbReference>
<comment type="catalytic activity">
    <reaction evidence="1">
        <text>ATP + protein L-histidine = ADP + protein N-phospho-L-histidine.</text>
        <dbReference type="EC" id="2.7.13.3"/>
    </reaction>
</comment>
<sequence>MRLNFNRTLQIGYGISIFMLVIVGFISYRTVQQLLDSNRAVSHSNLVIQKLEKTMSVMKDAETGQRGYLLTNSKVFLQPYNEAYRQAGALLNEVTGLTQDNPTQQRHMQAIRLILQRRLTILQSLVNMRQQGKAIASADLVAGKSTMDDLRQAIDKAENDEQALLNDRIAALNRYAIMAPLFIVLAILLGVLISILSYIKVTRDIREKDHLQAELTLKEQETAAFNEELTAANEEITAANEQLTVINEELSEAREEVAAMNVVLEEKVALRTRALQESEEETQALNEELIAINEELASANEEYQATNEELVVARDQMEKSGRLFRAIAQHIPGSLVMVIGHDHQVLTLEGDLLERLNYNTHNHVGKHLAKVTSSERYAASRELYERVLAGEQFRINHKGDGDTDYQVDFVPLLTEAEQVYAGLIIALDITDLKKGEERSAKLAAIIESSDDAIIGKTLDGIITSWNRGAERIFGYTQEEMIGESIFRLIPEDRQEEEPLLIARLKKGERVDHFETKRRTREGILVDLSLTISPIRDKEGRITGVSKIARDISERKQDEVRKNDFIGMVSHELKTPLTSLNAILQVANQKLRLSEDAFLAGAMNKANIQMKRMTTMINSFLNISRLESGKLLIEKGPFGLDKLIAEVIEEMKLTVTSHAINLHTCEKVNILADRDKISSVISNLLSNAVKYSPKGKVIGVNCTVRNGEVQVSVHDEGMGIKPNDLAKIFDRYYRVEGNHTRHISGFGIGLYLSAEIIRHHNGRIWAESIPGEGSTFYFSLPS</sequence>
<feature type="transmembrane region" description="Helical" evidence="9">
    <location>
        <begin position="175"/>
        <end position="199"/>
    </location>
</feature>
<dbReference type="PRINTS" id="PR00344">
    <property type="entry name" value="BCTRLSENSOR"/>
</dbReference>
<evidence type="ECO:0000313" key="13">
    <source>
        <dbReference type="EMBL" id="MCQ6956427.1"/>
    </source>
</evidence>
<keyword evidence="4" id="KW-0808">Transferase</keyword>